<dbReference type="NCBIfam" id="NF045767">
    <property type="entry name" value="RuberyRbr"/>
    <property type="match status" value="1"/>
</dbReference>
<dbReference type="Pfam" id="PF02915">
    <property type="entry name" value="Rubrerythrin"/>
    <property type="match status" value="1"/>
</dbReference>
<evidence type="ECO:0000313" key="9">
    <source>
        <dbReference type="EMBL" id="TDA39839.1"/>
    </source>
</evidence>
<comment type="cofactor">
    <cofactor evidence="1">
        <name>Fe(3+)</name>
        <dbReference type="ChEBI" id="CHEBI:29034"/>
    </cofactor>
</comment>
<dbReference type="CDD" id="cd01041">
    <property type="entry name" value="Rubrerythrin"/>
    <property type="match status" value="1"/>
</dbReference>
<dbReference type="SUPFAM" id="SSF57802">
    <property type="entry name" value="Rubredoxin-like"/>
    <property type="match status" value="1"/>
</dbReference>
<gene>
    <name evidence="9" type="ORF">DSO09_01695</name>
    <name evidence="8" type="ORF">EF809_04980</name>
</gene>
<keyword evidence="4" id="KW-0249">Electron transport</keyword>
<dbReference type="Proteomes" id="UP000316080">
    <property type="component" value="Unassembled WGS sequence"/>
</dbReference>
<dbReference type="Gene3D" id="2.20.28.10">
    <property type="match status" value="1"/>
</dbReference>
<organism evidence="8 10">
    <name type="scientific">Thermoproteota archaeon</name>
    <dbReference type="NCBI Taxonomy" id="2056631"/>
    <lineage>
        <taxon>Archaea</taxon>
        <taxon>Thermoproteota</taxon>
    </lineage>
</organism>
<keyword evidence="3" id="KW-0479">Metal-binding</keyword>
<evidence type="ECO:0000256" key="2">
    <source>
        <dbReference type="ARBA" id="ARBA00022448"/>
    </source>
</evidence>
<keyword evidence="5" id="KW-0408">Iron</keyword>
<dbReference type="PANTHER" id="PTHR43865">
    <property type="entry name" value="RUBRERYTHRIN-RELATED"/>
    <property type="match status" value="1"/>
</dbReference>
<dbReference type="Pfam" id="PF21349">
    <property type="entry name" value="RUBY_RBDX"/>
    <property type="match status" value="1"/>
</dbReference>
<evidence type="ECO:0000259" key="7">
    <source>
        <dbReference type="PROSITE" id="PS50905"/>
    </source>
</evidence>
<proteinExistence type="predicted"/>
<dbReference type="PROSITE" id="PS50903">
    <property type="entry name" value="RUBREDOXIN_LIKE"/>
    <property type="match status" value="1"/>
</dbReference>
<evidence type="ECO:0000313" key="8">
    <source>
        <dbReference type="EMBL" id="RZN55606.1"/>
    </source>
</evidence>
<reference evidence="8 10" key="2">
    <citation type="journal article" date="2019" name="Nat. Microbiol.">
        <title>Wide diversity of methane and short-chain alkane metabolisms in uncultured archaea.</title>
        <authorList>
            <person name="Borrel G."/>
            <person name="Adam P.S."/>
            <person name="McKay L.J."/>
            <person name="Chen L.X."/>
            <person name="Sierra-Garcia I.N."/>
            <person name="Sieber C.M."/>
            <person name="Letourneur Q."/>
            <person name="Ghozlane A."/>
            <person name="Andersen G.L."/>
            <person name="Li W.J."/>
            <person name="Hallam S.J."/>
            <person name="Muyzer G."/>
            <person name="de Oliveira V.M."/>
            <person name="Inskeep W.P."/>
            <person name="Banfield J.F."/>
            <person name="Gribaldo S."/>
        </authorList>
    </citation>
    <scope>NUCLEOTIDE SEQUENCE [LARGE SCALE GENOMIC DNA]</scope>
    <source>
        <strain evidence="8">Verst-YHS</strain>
    </source>
</reference>
<dbReference type="GO" id="GO:0005506">
    <property type="term" value="F:iron ion binding"/>
    <property type="evidence" value="ECO:0007669"/>
    <property type="project" value="InterPro"/>
</dbReference>
<comment type="caution">
    <text evidence="8">The sequence shown here is derived from an EMBL/GenBank/DDBJ whole genome shotgun (WGS) entry which is preliminary data.</text>
</comment>
<dbReference type="Proteomes" id="UP000317265">
    <property type="component" value="Unassembled WGS sequence"/>
</dbReference>
<evidence type="ECO:0000256" key="4">
    <source>
        <dbReference type="ARBA" id="ARBA00022982"/>
    </source>
</evidence>
<dbReference type="Gene3D" id="1.20.1260.10">
    <property type="match status" value="1"/>
</dbReference>
<accession>A0A520KEP3</accession>
<dbReference type="CDD" id="cd00729">
    <property type="entry name" value="rubredoxin_SM"/>
    <property type="match status" value="1"/>
</dbReference>
<dbReference type="InterPro" id="IPR012347">
    <property type="entry name" value="Ferritin-like"/>
</dbReference>
<dbReference type="InterPro" id="IPR009078">
    <property type="entry name" value="Ferritin-like_SF"/>
</dbReference>
<feature type="domain" description="Ferritin-like diiron" evidence="7">
    <location>
        <begin position="1"/>
        <end position="144"/>
    </location>
</feature>
<sequence>MRTFENLIKAYVGESQARNRYTFYASIARKEGYEQIAEIFEITAMNEKEHAETFFELAQKLKGNLDEIKIEASAPLSIGNTIDNLKAAIKGEHYENSELYPEFAKIAREEGFNDIASRIEAIIIAEKHHEERYKKLLELLESGKFFKRDEPIVWVCRKCGYVHIGKTPPQECPSCGHSFMYFQRLSEEY</sequence>
<dbReference type="PROSITE" id="PS50905">
    <property type="entry name" value="FERRITIN_LIKE"/>
    <property type="match status" value="1"/>
</dbReference>
<reference evidence="9 11" key="1">
    <citation type="journal article" date="2019" name="Nat. Microbiol.">
        <title>Expanding anaerobic alkane metabolism in the domain of Archaea.</title>
        <authorList>
            <person name="Wang Y."/>
            <person name="Wegener G."/>
            <person name="Hou J."/>
            <person name="Wang F."/>
            <person name="Xiao X."/>
        </authorList>
    </citation>
    <scope>NUCLEOTIDE SEQUENCE [LARGE SCALE GENOMIC DNA]</scope>
    <source>
        <strain evidence="9">WYZ-LMO11</strain>
    </source>
</reference>
<protein>
    <submittedName>
        <fullName evidence="8">Rubrerythrin family protein</fullName>
    </submittedName>
</protein>
<evidence type="ECO:0000256" key="5">
    <source>
        <dbReference type="ARBA" id="ARBA00023004"/>
    </source>
</evidence>
<name>A0A520KEP3_9CREN</name>
<evidence type="ECO:0000256" key="3">
    <source>
        <dbReference type="ARBA" id="ARBA00022723"/>
    </source>
</evidence>
<dbReference type="InterPro" id="IPR052364">
    <property type="entry name" value="Rubrerythrin"/>
</dbReference>
<dbReference type="AlphaFoldDB" id="A0A520KEP3"/>
<dbReference type="EMBL" id="RXIH01000040">
    <property type="protein sequence ID" value="RZN55606.1"/>
    <property type="molecule type" value="Genomic_DNA"/>
</dbReference>
<evidence type="ECO:0000313" key="10">
    <source>
        <dbReference type="Proteomes" id="UP000316080"/>
    </source>
</evidence>
<dbReference type="PANTHER" id="PTHR43865:SF1">
    <property type="entry name" value="RUBRERYTHRIN-RELATED"/>
    <property type="match status" value="1"/>
</dbReference>
<dbReference type="SUPFAM" id="SSF47240">
    <property type="entry name" value="Ferritin-like"/>
    <property type="match status" value="1"/>
</dbReference>
<keyword evidence="2" id="KW-0813">Transport</keyword>
<dbReference type="InterPro" id="IPR048574">
    <property type="entry name" value="RUBY_RBDX"/>
</dbReference>
<dbReference type="InterPro" id="IPR003251">
    <property type="entry name" value="Rr_diiron-bd_dom"/>
</dbReference>
<dbReference type="EMBL" id="QNVI01000019">
    <property type="protein sequence ID" value="TDA39839.1"/>
    <property type="molecule type" value="Genomic_DNA"/>
</dbReference>
<dbReference type="InterPro" id="IPR024934">
    <property type="entry name" value="Rubredoxin-like_dom"/>
</dbReference>
<evidence type="ECO:0000259" key="6">
    <source>
        <dbReference type="PROSITE" id="PS50903"/>
    </source>
</evidence>
<dbReference type="GO" id="GO:0016491">
    <property type="term" value="F:oxidoreductase activity"/>
    <property type="evidence" value="ECO:0007669"/>
    <property type="project" value="InterPro"/>
</dbReference>
<evidence type="ECO:0000256" key="1">
    <source>
        <dbReference type="ARBA" id="ARBA00001965"/>
    </source>
</evidence>
<evidence type="ECO:0000313" key="11">
    <source>
        <dbReference type="Proteomes" id="UP000317265"/>
    </source>
</evidence>
<dbReference type="InterPro" id="IPR009040">
    <property type="entry name" value="Ferritin-like_diiron"/>
</dbReference>
<feature type="domain" description="Rubredoxin-like" evidence="6">
    <location>
        <begin position="151"/>
        <end position="185"/>
    </location>
</feature>